<sequence>MPGTALAQVPEEPEDALEAQAEAADADEQEGPEVGIKRPPAPDQRAGHWLLQPHIGLAVPFGNLAVDLPASTVVGPGVVFGASTGIGLGRSGVLQITGNYALFSGSARCNECSGQSIDLGLGLVYHLAQGLAFDPWLSYSAGYRRSSFEGQAQTSRLAFNGGVLHGIDAARIALGGDFYPLPWLGLGLYLGVDVGTYLVRPAGLGRSTYGLFNAGFRIALDPVRQRLTPPNRTETKPATASSGREAPPSDVAGASYLAAPARSFTGI</sequence>
<feature type="region of interest" description="Disordered" evidence="1">
    <location>
        <begin position="1"/>
        <end position="43"/>
    </location>
</feature>
<dbReference type="EMBL" id="CP012159">
    <property type="protein sequence ID" value="AKT40880.1"/>
    <property type="molecule type" value="Genomic_DNA"/>
</dbReference>
<dbReference type="STRING" id="52.CMC5_050370"/>
<feature type="region of interest" description="Disordered" evidence="1">
    <location>
        <begin position="226"/>
        <end position="253"/>
    </location>
</feature>
<name>A0A0K1EJ35_CHOCO</name>
<accession>A0A0K1EJ35</accession>
<protein>
    <recommendedName>
        <fullName evidence="4">Outer membrane protein beta-barrel domain-containing protein</fullName>
    </recommendedName>
</protein>
<evidence type="ECO:0000256" key="1">
    <source>
        <dbReference type="SAM" id="MobiDB-lite"/>
    </source>
</evidence>
<organism evidence="2 3">
    <name type="scientific">Chondromyces crocatus</name>
    <dbReference type="NCBI Taxonomy" id="52"/>
    <lineage>
        <taxon>Bacteria</taxon>
        <taxon>Pseudomonadati</taxon>
        <taxon>Myxococcota</taxon>
        <taxon>Polyangia</taxon>
        <taxon>Polyangiales</taxon>
        <taxon>Polyangiaceae</taxon>
        <taxon>Chondromyces</taxon>
    </lineage>
</organism>
<dbReference type="AlphaFoldDB" id="A0A0K1EJ35"/>
<dbReference type="KEGG" id="ccro:CMC5_050370"/>
<gene>
    <name evidence="2" type="ORF">CMC5_050370</name>
</gene>
<evidence type="ECO:0000313" key="2">
    <source>
        <dbReference type="EMBL" id="AKT40880.1"/>
    </source>
</evidence>
<dbReference type="Proteomes" id="UP000067626">
    <property type="component" value="Chromosome"/>
</dbReference>
<proteinExistence type="predicted"/>
<keyword evidence="3" id="KW-1185">Reference proteome</keyword>
<evidence type="ECO:0000313" key="3">
    <source>
        <dbReference type="Proteomes" id="UP000067626"/>
    </source>
</evidence>
<reference evidence="2 3" key="1">
    <citation type="submission" date="2015-07" db="EMBL/GenBank/DDBJ databases">
        <title>Genome analysis of myxobacterium Chondromyces crocatus Cm c5 reveals a high potential for natural compound synthesis and the genetic basis for the loss of fruiting body formation.</title>
        <authorList>
            <person name="Zaburannyi N."/>
            <person name="Bunk B."/>
            <person name="Maier J."/>
            <person name="Overmann J."/>
            <person name="Mueller R."/>
        </authorList>
    </citation>
    <scope>NUCLEOTIDE SEQUENCE [LARGE SCALE GENOMIC DNA]</scope>
    <source>
        <strain evidence="2 3">Cm c5</strain>
    </source>
</reference>
<evidence type="ECO:0008006" key="4">
    <source>
        <dbReference type="Google" id="ProtNLM"/>
    </source>
</evidence>
<feature type="compositionally biased region" description="Polar residues" evidence="1">
    <location>
        <begin position="228"/>
        <end position="242"/>
    </location>
</feature>